<dbReference type="PANTHER" id="PTHR48100:SF1">
    <property type="entry name" value="HISTIDINE PHOSPHATASE FAMILY PROTEIN-RELATED"/>
    <property type="match status" value="1"/>
</dbReference>
<feature type="chain" id="PRO_5036532824" evidence="1">
    <location>
        <begin position="20"/>
        <end position="245"/>
    </location>
</feature>
<dbReference type="Proteomes" id="UP000029738">
    <property type="component" value="Unassembled WGS sequence"/>
</dbReference>
<dbReference type="SMART" id="SM00855">
    <property type="entry name" value="PGAM"/>
    <property type="match status" value="1"/>
</dbReference>
<dbReference type="RefSeq" id="WP_050046198.1">
    <property type="nucleotide sequence ID" value="NZ_JHEG04000002.1"/>
</dbReference>
<dbReference type="EMBL" id="JHEG02000058">
    <property type="protein sequence ID" value="KIE08449.1"/>
    <property type="molecule type" value="Genomic_DNA"/>
</dbReference>
<reference evidence="3" key="1">
    <citation type="journal article" date="2015" name="Genome Announc.">
        <title>Draft Genome Sequence of Tolypothrix boutellei Strain VB521301.</title>
        <authorList>
            <person name="Chandrababunaidu M.M."/>
            <person name="Singh D."/>
            <person name="Sen D."/>
            <person name="Bhan S."/>
            <person name="Das S."/>
            <person name="Gupta A."/>
            <person name="Adhikary S.P."/>
            <person name="Tripathy S."/>
        </authorList>
    </citation>
    <scope>NUCLEOTIDE SEQUENCE</scope>
    <source>
        <strain evidence="3">VB521301</strain>
    </source>
</reference>
<keyword evidence="1" id="KW-0732">Signal</keyword>
<dbReference type="InterPro" id="IPR029033">
    <property type="entry name" value="His_PPase_superfam"/>
</dbReference>
<evidence type="ECO:0000313" key="2">
    <source>
        <dbReference type="EMBL" id="KAF3883780.1"/>
    </source>
</evidence>
<accession>A0A0C1QSQ8</accession>
<dbReference type="GO" id="GO:0016791">
    <property type="term" value="F:phosphatase activity"/>
    <property type="evidence" value="ECO:0007669"/>
    <property type="project" value="TreeGrafter"/>
</dbReference>
<dbReference type="STRING" id="1479485.DA73_0228150"/>
<dbReference type="Gene3D" id="3.40.50.1240">
    <property type="entry name" value="Phosphoglycerate mutase-like"/>
    <property type="match status" value="1"/>
</dbReference>
<evidence type="ECO:0000313" key="4">
    <source>
        <dbReference type="Proteomes" id="UP000029738"/>
    </source>
</evidence>
<protein>
    <submittedName>
        <fullName evidence="2">Histidine phosphatase family protein</fullName>
    </submittedName>
</protein>
<dbReference type="CDD" id="cd07067">
    <property type="entry name" value="HP_PGM_like"/>
    <property type="match status" value="1"/>
</dbReference>
<sequence>MKINRRTIITAIAAAPAFAGLSTLVEKVKAQETGKFEVWFIRHGESEVNVLSERSELPSELPPDEGFTYPLTIKGIQQVKTLASSIEDIDVSAIFTSTRLRTVQTADAISFVKNLPIQLAPQIVEVNFGTAALNSSDFSQIFQLLTDWLVNKEYDKKAADGESYNDLRSRFVPFVTDTIEQYSNIPKVLIFVAHGAILSTMLPLIFKNVSGQFALANVLPNTGIVKGELLHGHLICTDWNGSQPF</sequence>
<dbReference type="PANTHER" id="PTHR48100">
    <property type="entry name" value="BROAD-SPECIFICITY PHOSPHATASE YOR283W-RELATED"/>
    <property type="match status" value="1"/>
</dbReference>
<comment type="caution">
    <text evidence="3">The sequence shown here is derived from an EMBL/GenBank/DDBJ whole genome shotgun (WGS) entry which is preliminary data.</text>
</comment>
<dbReference type="GO" id="GO:0005737">
    <property type="term" value="C:cytoplasm"/>
    <property type="evidence" value="ECO:0007669"/>
    <property type="project" value="TreeGrafter"/>
</dbReference>
<dbReference type="EMBL" id="JHEG04000002">
    <property type="protein sequence ID" value="KAF3883780.1"/>
    <property type="molecule type" value="Genomic_DNA"/>
</dbReference>
<gene>
    <name evidence="3" type="ORF">DA73_0228150</name>
    <name evidence="2" type="ORF">DA73_0400039340</name>
</gene>
<proteinExistence type="predicted"/>
<dbReference type="SUPFAM" id="SSF53254">
    <property type="entry name" value="Phosphoglycerate mutase-like"/>
    <property type="match status" value="1"/>
</dbReference>
<keyword evidence="4" id="KW-1185">Reference proteome</keyword>
<dbReference type="InterPro" id="IPR013078">
    <property type="entry name" value="His_Pase_superF_clade-1"/>
</dbReference>
<feature type="signal peptide" evidence="1">
    <location>
        <begin position="1"/>
        <end position="19"/>
    </location>
</feature>
<dbReference type="InterPro" id="IPR050275">
    <property type="entry name" value="PGM_Phosphatase"/>
</dbReference>
<name>A0A0C1QSQ8_9CYAN</name>
<evidence type="ECO:0000313" key="3">
    <source>
        <dbReference type="EMBL" id="KIE08449.1"/>
    </source>
</evidence>
<dbReference type="Pfam" id="PF00300">
    <property type="entry name" value="His_Phos_1"/>
    <property type="match status" value="1"/>
</dbReference>
<dbReference type="OrthoDB" id="7925971at2"/>
<dbReference type="AlphaFoldDB" id="A0A0C1QSQ8"/>
<reference evidence="2" key="2">
    <citation type="submission" date="2019-11" db="EMBL/GenBank/DDBJ databases">
        <title>Improved Assembly of Tolypothrix boutellei genome.</title>
        <authorList>
            <person name="Sarangi A.N."/>
            <person name="Mukherjee M."/>
            <person name="Ghosh S."/>
            <person name="Singh D."/>
            <person name="Das A."/>
            <person name="Kant S."/>
            <person name="Prusty A."/>
            <person name="Tripathy S."/>
        </authorList>
    </citation>
    <scope>NUCLEOTIDE SEQUENCE</scope>
    <source>
        <strain evidence="2">VB521301</strain>
    </source>
</reference>
<organism evidence="3">
    <name type="scientific">Tolypothrix bouteillei VB521301</name>
    <dbReference type="NCBI Taxonomy" id="1479485"/>
    <lineage>
        <taxon>Bacteria</taxon>
        <taxon>Bacillati</taxon>
        <taxon>Cyanobacteriota</taxon>
        <taxon>Cyanophyceae</taxon>
        <taxon>Nostocales</taxon>
        <taxon>Tolypothrichaceae</taxon>
        <taxon>Tolypothrix</taxon>
    </lineage>
</organism>
<evidence type="ECO:0000256" key="1">
    <source>
        <dbReference type="SAM" id="SignalP"/>
    </source>
</evidence>